<accession>Q0G2Q7</accession>
<name>Q0G2Q7_9HYPH</name>
<keyword evidence="2" id="KW-1185">Reference proteome</keyword>
<dbReference type="Proteomes" id="UP000004310">
    <property type="component" value="Unassembled WGS sequence"/>
</dbReference>
<proteinExistence type="predicted"/>
<sequence length="29" mass="3145">MLLIVLLSAMLPGEKDGNDKTFAIAEWAP</sequence>
<organism evidence="1 2">
    <name type="scientific">Fulvimarina pelagi HTCC2506</name>
    <dbReference type="NCBI Taxonomy" id="314231"/>
    <lineage>
        <taxon>Bacteria</taxon>
        <taxon>Pseudomonadati</taxon>
        <taxon>Pseudomonadota</taxon>
        <taxon>Alphaproteobacteria</taxon>
        <taxon>Hyphomicrobiales</taxon>
        <taxon>Aurantimonadaceae</taxon>
        <taxon>Fulvimarina</taxon>
    </lineage>
</organism>
<protein>
    <submittedName>
        <fullName evidence="1">Uncharacterized protein</fullName>
    </submittedName>
</protein>
<comment type="caution">
    <text evidence="1">The sequence shown here is derived from an EMBL/GenBank/DDBJ whole genome shotgun (WGS) entry which is preliminary data.</text>
</comment>
<dbReference type="AlphaFoldDB" id="Q0G2Q7"/>
<dbReference type="HOGENOM" id="CLU_3409387_0_0_5"/>
<dbReference type="EMBL" id="AATP01000002">
    <property type="protein sequence ID" value="EAU42124.1"/>
    <property type="molecule type" value="Genomic_DNA"/>
</dbReference>
<reference evidence="1 2" key="1">
    <citation type="journal article" date="2010" name="J. Bacteriol.">
        <title>Genome sequence of Fulvimarina pelagi HTCC2506T, a Mn(II)-oxidizing alphaproteobacterium possessing an aerobic anoxygenic photosynthetic gene cluster and Xanthorhodopsin.</title>
        <authorList>
            <person name="Kang I."/>
            <person name="Oh H.M."/>
            <person name="Lim S.I."/>
            <person name="Ferriera S."/>
            <person name="Giovannoni S.J."/>
            <person name="Cho J.C."/>
        </authorList>
    </citation>
    <scope>NUCLEOTIDE SEQUENCE [LARGE SCALE GENOMIC DNA]</scope>
    <source>
        <strain evidence="1 2">HTCC2506</strain>
    </source>
</reference>
<evidence type="ECO:0000313" key="1">
    <source>
        <dbReference type="EMBL" id="EAU42124.1"/>
    </source>
</evidence>
<gene>
    <name evidence="1" type="ORF">FP2506_16864</name>
</gene>
<evidence type="ECO:0000313" key="2">
    <source>
        <dbReference type="Proteomes" id="UP000004310"/>
    </source>
</evidence>